<dbReference type="KEGG" id="psl:Psta_2253"/>
<dbReference type="InterPro" id="IPR007461">
    <property type="entry name" value="Ysc84_actin-binding"/>
</dbReference>
<dbReference type="STRING" id="530564.Psta_2253"/>
<organism evidence="4 5">
    <name type="scientific">Pirellula staleyi (strain ATCC 27377 / DSM 6068 / ICPB 4128)</name>
    <name type="common">Pirella staleyi</name>
    <dbReference type="NCBI Taxonomy" id="530564"/>
    <lineage>
        <taxon>Bacteria</taxon>
        <taxon>Pseudomonadati</taxon>
        <taxon>Planctomycetota</taxon>
        <taxon>Planctomycetia</taxon>
        <taxon>Pirellulales</taxon>
        <taxon>Pirellulaceae</taxon>
        <taxon>Pirellula</taxon>
    </lineage>
</organism>
<dbReference type="HOGENOM" id="CLU_015320_4_0_0"/>
<gene>
    <name evidence="4" type="ordered locus">Psta_2253</name>
</gene>
<dbReference type="OrthoDB" id="9782434at2"/>
<dbReference type="EMBL" id="CP001848">
    <property type="protein sequence ID" value="ADB16924.1"/>
    <property type="molecule type" value="Genomic_DNA"/>
</dbReference>
<feature type="signal peptide" evidence="2">
    <location>
        <begin position="1"/>
        <end position="22"/>
    </location>
</feature>
<feature type="region of interest" description="Disordered" evidence="1">
    <location>
        <begin position="231"/>
        <end position="295"/>
    </location>
</feature>
<protein>
    <recommendedName>
        <fullName evidence="3">Ysc84 actin-binding domain-containing protein</fullName>
    </recommendedName>
</protein>
<dbReference type="CDD" id="cd11524">
    <property type="entry name" value="SYLF"/>
    <property type="match status" value="1"/>
</dbReference>
<dbReference type="PANTHER" id="PTHR15629">
    <property type="entry name" value="SH3YL1 PROTEIN"/>
    <property type="match status" value="1"/>
</dbReference>
<dbReference type="AlphaFoldDB" id="D2R2T4"/>
<feature type="compositionally biased region" description="Pro residues" evidence="1">
    <location>
        <begin position="253"/>
        <end position="284"/>
    </location>
</feature>
<dbReference type="PANTHER" id="PTHR15629:SF2">
    <property type="entry name" value="SH3 DOMAIN-CONTAINING YSC84-LIKE PROTEIN 1"/>
    <property type="match status" value="1"/>
</dbReference>
<dbReference type="Pfam" id="PF04366">
    <property type="entry name" value="Ysc84"/>
    <property type="match status" value="1"/>
</dbReference>
<reference evidence="4 5" key="1">
    <citation type="journal article" date="2009" name="Stand. Genomic Sci.">
        <title>Complete genome sequence of Pirellula staleyi type strain (ATCC 27377).</title>
        <authorList>
            <person name="Clum A."/>
            <person name="Tindall B.J."/>
            <person name="Sikorski J."/>
            <person name="Ivanova N."/>
            <person name="Mavrommatis K."/>
            <person name="Lucas S."/>
            <person name="Glavina del Rio T."/>
            <person name="Nolan M."/>
            <person name="Chen F."/>
            <person name="Tice H."/>
            <person name="Pitluck S."/>
            <person name="Cheng J.F."/>
            <person name="Chertkov O."/>
            <person name="Brettin T."/>
            <person name="Han C."/>
            <person name="Detter J.C."/>
            <person name="Kuske C."/>
            <person name="Bruce D."/>
            <person name="Goodwin L."/>
            <person name="Ovchinikova G."/>
            <person name="Pati A."/>
            <person name="Mikhailova N."/>
            <person name="Chen A."/>
            <person name="Palaniappan K."/>
            <person name="Land M."/>
            <person name="Hauser L."/>
            <person name="Chang Y.J."/>
            <person name="Jeffries C.D."/>
            <person name="Chain P."/>
            <person name="Rohde M."/>
            <person name="Goker M."/>
            <person name="Bristow J."/>
            <person name="Eisen J.A."/>
            <person name="Markowitz V."/>
            <person name="Hugenholtz P."/>
            <person name="Kyrpides N.C."/>
            <person name="Klenk H.P."/>
            <person name="Lapidus A."/>
        </authorList>
    </citation>
    <scope>NUCLEOTIDE SEQUENCE [LARGE SCALE GENOMIC DNA]</scope>
    <source>
        <strain evidence="5">ATCC 27377 / DSM 6068 / ICPB 4128</strain>
    </source>
</reference>
<feature type="domain" description="Ysc84 actin-binding" evidence="3">
    <location>
        <begin position="99"/>
        <end position="225"/>
    </location>
</feature>
<evidence type="ECO:0000313" key="5">
    <source>
        <dbReference type="Proteomes" id="UP000001887"/>
    </source>
</evidence>
<feature type="chain" id="PRO_5003036015" description="Ysc84 actin-binding domain-containing protein" evidence="2">
    <location>
        <begin position="23"/>
        <end position="295"/>
    </location>
</feature>
<keyword evidence="5" id="KW-1185">Reference proteome</keyword>
<proteinExistence type="predicted"/>
<accession>D2R2T4</accession>
<dbReference type="GO" id="GO:0035091">
    <property type="term" value="F:phosphatidylinositol binding"/>
    <property type="evidence" value="ECO:0007669"/>
    <property type="project" value="TreeGrafter"/>
</dbReference>
<sequence precursor="true">MSLRSLLVSLLAILCIPLVGSAATKEEASAAQAANVLAEVSELPARGIPEALLRNAEAIAIIPGLVKGGLVIGGRHGRGVVMIREETGRWGFPVFIEVTGGSIGWQIGIQSIDLVLVFKTRRSLEGILEGKKFTLGADAAVAAGPVGRRLEAGTDQNLKAEIYSYSRARGLFAGISIDGAVIKIDESANSAFYGRRGVTADQIAAGEGIDVPEVALVLLETVEKYAPSAEFGQPLDAEPTPAVPLPSSVDQVPPLPPLPVPQPTVLPGPAPMPAFPAPPRPAPVPGYYDPGVPQR</sequence>
<evidence type="ECO:0000259" key="3">
    <source>
        <dbReference type="Pfam" id="PF04366"/>
    </source>
</evidence>
<keyword evidence="2" id="KW-0732">Signal</keyword>
<name>D2R2T4_PIRSD</name>
<dbReference type="Proteomes" id="UP000001887">
    <property type="component" value="Chromosome"/>
</dbReference>
<dbReference type="eggNOG" id="COG2930">
    <property type="taxonomic scope" value="Bacteria"/>
</dbReference>
<evidence type="ECO:0000313" key="4">
    <source>
        <dbReference type="EMBL" id="ADB16924.1"/>
    </source>
</evidence>
<evidence type="ECO:0000256" key="1">
    <source>
        <dbReference type="SAM" id="MobiDB-lite"/>
    </source>
</evidence>
<dbReference type="InterPro" id="IPR051702">
    <property type="entry name" value="SH3_domain_YSC84-like"/>
</dbReference>
<evidence type="ECO:0000256" key="2">
    <source>
        <dbReference type="SAM" id="SignalP"/>
    </source>
</evidence>